<dbReference type="PROSITE" id="PS50893">
    <property type="entry name" value="ABC_TRANSPORTER_2"/>
    <property type="match status" value="2"/>
</dbReference>
<feature type="domain" description="ABC transporter" evidence="10">
    <location>
        <begin position="1200"/>
        <end position="1448"/>
    </location>
</feature>
<proteinExistence type="predicted"/>
<dbReference type="EMBL" id="AZHB01000002">
    <property type="protein sequence ID" value="OAA72368.1"/>
    <property type="molecule type" value="Genomic_DNA"/>
</dbReference>
<dbReference type="OrthoDB" id="4869438at2759"/>
<feature type="transmembrane region" description="Helical" evidence="9">
    <location>
        <begin position="922"/>
        <end position="947"/>
    </location>
</feature>
<dbReference type="InterPro" id="IPR027417">
    <property type="entry name" value="P-loop_NTPase"/>
</dbReference>
<dbReference type="InterPro" id="IPR056227">
    <property type="entry name" value="TMD0_ABC"/>
</dbReference>
<evidence type="ECO:0000256" key="1">
    <source>
        <dbReference type="ARBA" id="ARBA00004651"/>
    </source>
</evidence>
<reference evidence="12 13" key="1">
    <citation type="journal article" date="2016" name="Genome Biol. Evol.">
        <title>Divergent and convergent evolution of fungal pathogenicity.</title>
        <authorList>
            <person name="Shang Y."/>
            <person name="Xiao G."/>
            <person name="Zheng P."/>
            <person name="Cen K."/>
            <person name="Zhan S."/>
            <person name="Wang C."/>
        </authorList>
    </citation>
    <scope>NUCLEOTIDE SEQUENCE [LARGE SCALE GENOMIC DNA]</scope>
    <source>
        <strain evidence="12 13">ARSEF 2679</strain>
    </source>
</reference>
<dbReference type="PANTHER" id="PTHR24223">
    <property type="entry name" value="ATP-BINDING CASSETTE SUB-FAMILY C"/>
    <property type="match status" value="1"/>
</dbReference>
<feature type="domain" description="ABC transmembrane type-1" evidence="11">
    <location>
        <begin position="888"/>
        <end position="1163"/>
    </location>
</feature>
<feature type="transmembrane region" description="Helical" evidence="9">
    <location>
        <begin position="65"/>
        <end position="87"/>
    </location>
</feature>
<dbReference type="GO" id="GO:0140359">
    <property type="term" value="F:ABC-type transporter activity"/>
    <property type="evidence" value="ECO:0007669"/>
    <property type="project" value="InterPro"/>
</dbReference>
<keyword evidence="8 9" id="KW-0472">Membrane</keyword>
<dbReference type="Proteomes" id="UP000076744">
    <property type="component" value="Unassembled WGS sequence"/>
</dbReference>
<keyword evidence="5" id="KW-0547">Nucleotide-binding</keyword>
<dbReference type="Gene3D" id="1.20.1560.10">
    <property type="entry name" value="ABC transporter type 1, transmembrane domain"/>
    <property type="match status" value="2"/>
</dbReference>
<dbReference type="InterPro" id="IPR011527">
    <property type="entry name" value="ABC1_TM_dom"/>
</dbReference>
<dbReference type="PROSITE" id="PS50929">
    <property type="entry name" value="ABC_TM1F"/>
    <property type="match status" value="2"/>
</dbReference>
<dbReference type="PANTHER" id="PTHR24223:SF399">
    <property type="entry name" value="ABC TRANSPORTER ATNG"/>
    <property type="match status" value="1"/>
</dbReference>
<feature type="transmembrane region" description="Helical" evidence="9">
    <location>
        <begin position="31"/>
        <end position="53"/>
    </location>
</feature>
<dbReference type="Gene3D" id="3.40.50.300">
    <property type="entry name" value="P-loop containing nucleotide triphosphate hydrolases"/>
    <property type="match status" value="2"/>
</dbReference>
<dbReference type="RefSeq" id="XP_018707814.1">
    <property type="nucleotide sequence ID" value="XM_018845048.1"/>
</dbReference>
<dbReference type="Pfam" id="PF00664">
    <property type="entry name" value="ABC_membrane"/>
    <property type="match status" value="1"/>
</dbReference>
<evidence type="ECO:0000259" key="11">
    <source>
        <dbReference type="PROSITE" id="PS50929"/>
    </source>
</evidence>
<gene>
    <name evidence="12" type="ORF">ISF_01441</name>
</gene>
<keyword evidence="3" id="KW-1003">Cell membrane</keyword>
<dbReference type="InterPro" id="IPR036640">
    <property type="entry name" value="ABC1_TM_sf"/>
</dbReference>
<dbReference type="GO" id="GO:0016887">
    <property type="term" value="F:ATP hydrolysis activity"/>
    <property type="evidence" value="ECO:0007669"/>
    <property type="project" value="InterPro"/>
</dbReference>
<dbReference type="GO" id="GO:0005886">
    <property type="term" value="C:plasma membrane"/>
    <property type="evidence" value="ECO:0007669"/>
    <property type="project" value="UniProtKB-SubCell"/>
</dbReference>
<feature type="transmembrane region" description="Helical" evidence="9">
    <location>
        <begin position="411"/>
        <end position="433"/>
    </location>
</feature>
<feature type="transmembrane region" description="Helical" evidence="9">
    <location>
        <begin position="1104"/>
        <end position="1128"/>
    </location>
</feature>
<keyword evidence="6" id="KW-0067">ATP-binding</keyword>
<dbReference type="STRING" id="1081104.A0A168DAN9"/>
<evidence type="ECO:0000256" key="3">
    <source>
        <dbReference type="ARBA" id="ARBA00022475"/>
    </source>
</evidence>
<evidence type="ECO:0000256" key="5">
    <source>
        <dbReference type="ARBA" id="ARBA00022741"/>
    </source>
</evidence>
<dbReference type="GeneID" id="30017733"/>
<feature type="transmembrane region" description="Helical" evidence="9">
    <location>
        <begin position="887"/>
        <end position="910"/>
    </location>
</feature>
<dbReference type="CDD" id="cd18580">
    <property type="entry name" value="ABC_6TM_ABCC_D2"/>
    <property type="match status" value="1"/>
</dbReference>
<accession>A0A168DAN9</accession>
<dbReference type="SMART" id="SM00382">
    <property type="entry name" value="AAA"/>
    <property type="match status" value="2"/>
</dbReference>
<evidence type="ECO:0000256" key="6">
    <source>
        <dbReference type="ARBA" id="ARBA00022840"/>
    </source>
</evidence>
<evidence type="ECO:0000313" key="12">
    <source>
        <dbReference type="EMBL" id="OAA72368.1"/>
    </source>
</evidence>
<dbReference type="SUPFAM" id="SSF52540">
    <property type="entry name" value="P-loop containing nucleoside triphosphate hydrolases"/>
    <property type="match status" value="2"/>
</dbReference>
<evidence type="ECO:0000259" key="10">
    <source>
        <dbReference type="PROSITE" id="PS50893"/>
    </source>
</evidence>
<name>A0A168DAN9_CORFA</name>
<dbReference type="SUPFAM" id="SSF90123">
    <property type="entry name" value="ABC transporter transmembrane region"/>
    <property type="match status" value="2"/>
</dbReference>
<dbReference type="InterPro" id="IPR017871">
    <property type="entry name" value="ABC_transporter-like_CS"/>
</dbReference>
<evidence type="ECO:0000256" key="8">
    <source>
        <dbReference type="ARBA" id="ARBA00023136"/>
    </source>
</evidence>
<dbReference type="InterPro" id="IPR050173">
    <property type="entry name" value="ABC_transporter_C-like"/>
</dbReference>
<dbReference type="InterPro" id="IPR044726">
    <property type="entry name" value="ABCC_6TM_D2"/>
</dbReference>
<feature type="transmembrane region" description="Helical" evidence="9">
    <location>
        <begin position="99"/>
        <end position="117"/>
    </location>
</feature>
<dbReference type="Pfam" id="PF24357">
    <property type="entry name" value="TMD0_ABC"/>
    <property type="match status" value="1"/>
</dbReference>
<evidence type="ECO:0000256" key="9">
    <source>
        <dbReference type="SAM" id="Phobius"/>
    </source>
</evidence>
<feature type="transmembrane region" description="Helical" evidence="9">
    <location>
        <begin position="500"/>
        <end position="521"/>
    </location>
</feature>
<evidence type="ECO:0000256" key="2">
    <source>
        <dbReference type="ARBA" id="ARBA00022448"/>
    </source>
</evidence>
<protein>
    <submittedName>
        <fullName evidence="12">Canalicular multispecific organic anion transporter 1</fullName>
    </submittedName>
</protein>
<feature type="domain" description="ABC transporter" evidence="10">
    <location>
        <begin position="605"/>
        <end position="830"/>
    </location>
</feature>
<keyword evidence="13" id="KW-1185">Reference proteome</keyword>
<evidence type="ECO:0000256" key="4">
    <source>
        <dbReference type="ARBA" id="ARBA00022692"/>
    </source>
</evidence>
<dbReference type="PROSITE" id="PS00211">
    <property type="entry name" value="ABC_TRANSPORTER_1"/>
    <property type="match status" value="2"/>
</dbReference>
<dbReference type="InterPro" id="IPR003439">
    <property type="entry name" value="ABC_transporter-like_ATP-bd"/>
</dbReference>
<keyword evidence="7 9" id="KW-1133">Transmembrane helix</keyword>
<evidence type="ECO:0000313" key="13">
    <source>
        <dbReference type="Proteomes" id="UP000076744"/>
    </source>
</evidence>
<feature type="domain" description="ABC transmembrane type-1" evidence="11">
    <location>
        <begin position="273"/>
        <end position="559"/>
    </location>
</feature>
<comment type="caution">
    <text evidence="12">The sequence shown here is derived from an EMBL/GenBank/DDBJ whole genome shotgun (WGS) entry which is preliminary data.</text>
</comment>
<comment type="subcellular location">
    <subcellularLocation>
        <location evidence="1">Cell membrane</location>
        <topology evidence="1">Multi-pass membrane protein</topology>
    </subcellularLocation>
</comment>
<organism evidence="12 13">
    <name type="scientific">Cordyceps fumosorosea (strain ARSEF 2679)</name>
    <name type="common">Isaria fumosorosea</name>
    <dbReference type="NCBI Taxonomy" id="1081104"/>
    <lineage>
        <taxon>Eukaryota</taxon>
        <taxon>Fungi</taxon>
        <taxon>Dikarya</taxon>
        <taxon>Ascomycota</taxon>
        <taxon>Pezizomycotina</taxon>
        <taxon>Sordariomycetes</taxon>
        <taxon>Hypocreomycetidae</taxon>
        <taxon>Hypocreales</taxon>
        <taxon>Cordycipitaceae</taxon>
        <taxon>Cordyceps</taxon>
    </lineage>
</organism>
<keyword evidence="4 9" id="KW-0812">Transmembrane</keyword>
<keyword evidence="2" id="KW-0813">Transport</keyword>
<dbReference type="GO" id="GO:0005524">
    <property type="term" value="F:ATP binding"/>
    <property type="evidence" value="ECO:0007669"/>
    <property type="project" value="UniProtKB-KW"/>
</dbReference>
<dbReference type="Pfam" id="PF00005">
    <property type="entry name" value="ABC_tran"/>
    <property type="match status" value="2"/>
</dbReference>
<dbReference type="InterPro" id="IPR003593">
    <property type="entry name" value="AAA+_ATPase"/>
</dbReference>
<evidence type="ECO:0000256" key="7">
    <source>
        <dbReference type="ARBA" id="ARBA00022989"/>
    </source>
</evidence>
<feature type="transmembrane region" description="Helical" evidence="9">
    <location>
        <begin position="154"/>
        <end position="173"/>
    </location>
</feature>
<sequence>MATFSDHEFSDHGFWGSTGPTPDFTLKFEEFIFSLAVSSCLVVGSIVCFFRLYQVPVCVRTTALLWVKLSVSALLVAVQTSFVAVRITSGRQLTNVTSAAAAVDLLAALCLAGLLGADHRRHIRSSAWLSAYLLVTLLTDAARSRSLFLRPGLAPLGGLVAVSSALRLSLLALQEVSKRSALIDPALRSDAGPETTCGPLRRLLFLFLGPVFAIGSRRGPPLLLRHLDRLDPELSSALLHRRLARYWKPHRRPSRARNALLEACLRTWKGRLLGLVASRLAVTGFTFAQPFVIRCVVGIVGRATTSSSSSSSSSSEERGGAVAAAALVYFGVALARASYSHRTNRVVTGLRGALIAALFDKAHRLADAAAASATTLMSADMDGIAVGVPQCLEIPIGALELSLGVYLLSDYIGVAALAVLGPLVVTTVVAYLLGCAMSPRLSAWNRSIERRIAHTGRVLPQLTSIKMLGLGPTVGTFLQQLRVTEIGVSKRYRRLEALSIGPIVFGDLMTPVIVIASGFFGPAFDHRITAVKVFPMLAVISLVVRPLAAVLRTVSTVSSTLVCFSRIQAFLELDELRDSRSRVGSRNAAQDRDESPPNTQSIITLRRADIAPLGETRPVLRDVDFELAPGSVTGVLGPTGAGKSLFLRSLLGETEVLAGSIQVGSSDIAYCGQKVWLRNTSIRNNVIGSSPYDEAKFQRVIRACFLEDDLARLPDGQDYVVGNNGANLSGGQRQRVALARAAYAETTIVLLDDVFSSLDAVTAICILHQLCGTNGLFRQSGATVLLATYLPQSRDVTDQILFLNGRGTATLETGLGSPLHHTDHLVAALLPLNTNVSLVHENKEQDVIRRSLERHEPGAVSPNSSLRQRGGFHLYKLFINPIGKFKFLLHALLVSFGSALEIIPGIYIRIWIQVDPASSAFFIGYVAVAVAACINGLLEYWVLHVLLSPRSSATLHDKLVRTTMGCTLAFYSATKVGSLLNLFSQDMTLISRSLPGAYMRTIYASANAAINTGVILSGATYLAAVLPAMLVVLYFIQRCYLRTSRQVRHLDLEMKTPLYTLFEDTAAGLTHIRAFGWQEANMEAALAALEDSQKPYYVLAAIQCWLSLVLGLVTGFIGTLLVALTLLIPGSSSQPAVGLSFMGLLYLSQALEGTITAFTTLETSSSALARISMFGSDTPQERRRSAVTELPSSWPALGSVRVQNLFAYYSRDPGSRPVLQNLSLVVRPGERIGIAGRSGSGKTSLLLTLLGFLEFDGRVEIDGIAVSSVAPEELRARSISITQDQVQFDATIRTNLLPLSMNEDGKKATHVAYADKAGEQDDDLEKLLKSLHIWAPTIDKGGLDAMLDEVGYSKGQLQLMCIARAILRQRETGFKVILVDEATSSVDAETERVVHQAMEDHFGGCTVLTIAHRQSSLGGADRIVRLDRGMLAADGEGDSDSGDSGDDS</sequence>
<feature type="transmembrane region" description="Helical" evidence="9">
    <location>
        <begin position="1003"/>
        <end position="1036"/>
    </location>
</feature>